<comment type="caution">
    <text evidence="5">The sequence shown here is derived from an EMBL/GenBank/DDBJ whole genome shotgun (WGS) entry which is preliminary data.</text>
</comment>
<name>A0A9W8AHV5_9FUNG</name>
<evidence type="ECO:0000256" key="3">
    <source>
        <dbReference type="ARBA" id="ARBA00023204"/>
    </source>
</evidence>
<dbReference type="GO" id="GO:1901255">
    <property type="term" value="P:nucleotide-excision repair involved in interstrand cross-link repair"/>
    <property type="evidence" value="ECO:0007669"/>
    <property type="project" value="TreeGrafter"/>
</dbReference>
<feature type="compositionally biased region" description="Polar residues" evidence="4">
    <location>
        <begin position="255"/>
        <end position="272"/>
    </location>
</feature>
<keyword evidence="6" id="KW-1185">Reference proteome</keyword>
<dbReference type="Proteomes" id="UP001150925">
    <property type="component" value="Unassembled WGS sequence"/>
</dbReference>
<dbReference type="GO" id="GO:0000110">
    <property type="term" value="C:nucleotide-excision repair factor 1 complex"/>
    <property type="evidence" value="ECO:0007669"/>
    <property type="project" value="TreeGrafter"/>
</dbReference>
<keyword evidence="3" id="KW-0234">DNA repair</keyword>
<dbReference type="AlphaFoldDB" id="A0A9W8AHV5"/>
<organism evidence="5 6">
    <name type="scientific">Dispira parvispora</name>
    <dbReference type="NCBI Taxonomy" id="1520584"/>
    <lineage>
        <taxon>Eukaryota</taxon>
        <taxon>Fungi</taxon>
        <taxon>Fungi incertae sedis</taxon>
        <taxon>Zoopagomycota</taxon>
        <taxon>Kickxellomycotina</taxon>
        <taxon>Dimargaritomycetes</taxon>
        <taxon>Dimargaritales</taxon>
        <taxon>Dimargaritaceae</taxon>
        <taxon>Dispira</taxon>
    </lineage>
</organism>
<feature type="region of interest" description="Disordered" evidence="4">
    <location>
        <begin position="244"/>
        <end position="342"/>
    </location>
</feature>
<evidence type="ECO:0000256" key="1">
    <source>
        <dbReference type="ARBA" id="ARBA00022763"/>
    </source>
</evidence>
<sequence length="457" mass="51562">FHRLVDVEEITVENALTRAFDVLLRRQLDPLWHRLSARTKQLVSDIATLRRLVTYLVSYDCVSFYEFLETLMASHAIVPNRYGAIIQSPWLLTDAADLLFRFARNRVYRPCTSLTPAQSNLLESKGLPPRILPVLEEQPKWSLLQHILDEIYAHRALLTKRQTGGKPQTGPVLIMTSTLRATVQVQEFLANLNEPVLLPVGAQQRSNGKESDPPELPTRFDGYLFQQLKSYFRWKHQVYHVTATSAPSSSGTTANNQGASSPTPLRRTGSNRTTTTTTSVRHSQPVNKRRRVRGGAQSPAVTHATSRAATSTTAPPPDSEQALSTFFQGSPASTSEEPLSSTAITAQSLTDELYVNASEFSETFGLLPPNELILVRNYQGESDLGVLWETQPQFIIMYDPNPIFIRQVELYQALNPDRFIRVYFIVYDDSAEEQVYLTAVRKEKEAFEKLVYERSVM</sequence>
<feature type="non-terminal residue" evidence="5">
    <location>
        <position position="1"/>
    </location>
</feature>
<evidence type="ECO:0000313" key="6">
    <source>
        <dbReference type="Proteomes" id="UP001150925"/>
    </source>
</evidence>
<proteinExistence type="predicted"/>
<feature type="compositionally biased region" description="Low complexity" evidence="4">
    <location>
        <begin position="300"/>
        <end position="313"/>
    </location>
</feature>
<evidence type="ECO:0000256" key="4">
    <source>
        <dbReference type="SAM" id="MobiDB-lite"/>
    </source>
</evidence>
<dbReference type="GO" id="GO:0000724">
    <property type="term" value="P:double-strand break repair via homologous recombination"/>
    <property type="evidence" value="ECO:0007669"/>
    <property type="project" value="TreeGrafter"/>
</dbReference>
<gene>
    <name evidence="5" type="primary">rad16</name>
    <name evidence="5" type="ORF">IWQ62_006521</name>
</gene>
<keyword evidence="1" id="KW-0227">DNA damage</keyword>
<dbReference type="GO" id="GO:0003697">
    <property type="term" value="F:single-stranded DNA binding"/>
    <property type="evidence" value="ECO:0007669"/>
    <property type="project" value="TreeGrafter"/>
</dbReference>
<dbReference type="PANTHER" id="PTHR10150">
    <property type="entry name" value="DNA REPAIR ENDONUCLEASE XPF"/>
    <property type="match status" value="1"/>
</dbReference>
<dbReference type="OrthoDB" id="361020at2759"/>
<dbReference type="PANTHER" id="PTHR10150:SF0">
    <property type="entry name" value="DNA REPAIR ENDONUCLEASE XPF"/>
    <property type="match status" value="1"/>
</dbReference>
<dbReference type="GO" id="GO:0000712">
    <property type="term" value="P:resolution of meiotic recombination intermediates"/>
    <property type="evidence" value="ECO:0007669"/>
    <property type="project" value="TreeGrafter"/>
</dbReference>
<feature type="non-terminal residue" evidence="5">
    <location>
        <position position="457"/>
    </location>
</feature>
<dbReference type="GO" id="GO:0000014">
    <property type="term" value="F:single-stranded DNA endodeoxyribonuclease activity"/>
    <property type="evidence" value="ECO:0007669"/>
    <property type="project" value="TreeGrafter"/>
</dbReference>
<evidence type="ECO:0000313" key="5">
    <source>
        <dbReference type="EMBL" id="KAJ1950726.1"/>
    </source>
</evidence>
<keyword evidence="2" id="KW-0378">Hydrolase</keyword>
<dbReference type="GO" id="GO:0003684">
    <property type="term" value="F:damaged DNA binding"/>
    <property type="evidence" value="ECO:0007669"/>
    <property type="project" value="TreeGrafter"/>
</dbReference>
<protein>
    <submittedName>
        <fullName evidence="5">DNA repair protein RAD16</fullName>
    </submittedName>
</protein>
<evidence type="ECO:0000256" key="2">
    <source>
        <dbReference type="ARBA" id="ARBA00022801"/>
    </source>
</evidence>
<feature type="compositionally biased region" description="Low complexity" evidence="4">
    <location>
        <begin position="244"/>
        <end position="254"/>
    </location>
</feature>
<accession>A0A9W8AHV5</accession>
<feature type="compositionally biased region" description="Polar residues" evidence="4">
    <location>
        <begin position="321"/>
        <end position="342"/>
    </location>
</feature>
<reference evidence="5" key="1">
    <citation type="submission" date="2022-07" db="EMBL/GenBank/DDBJ databases">
        <title>Phylogenomic reconstructions and comparative analyses of Kickxellomycotina fungi.</title>
        <authorList>
            <person name="Reynolds N.K."/>
            <person name="Stajich J.E."/>
            <person name="Barry K."/>
            <person name="Grigoriev I.V."/>
            <person name="Crous P."/>
            <person name="Smith M.E."/>
        </authorList>
    </citation>
    <scope>NUCLEOTIDE SEQUENCE</scope>
    <source>
        <strain evidence="5">RSA 1196</strain>
    </source>
</reference>
<dbReference type="EMBL" id="JANBPY010003658">
    <property type="protein sequence ID" value="KAJ1950726.1"/>
    <property type="molecule type" value="Genomic_DNA"/>
</dbReference>